<protein>
    <submittedName>
        <fullName evidence="11">TonB-dependent Receptor Plug Domain</fullName>
    </submittedName>
</protein>
<keyword evidence="2" id="KW-0813">Transport</keyword>
<gene>
    <name evidence="11" type="ORF">SAMN05421819_0985</name>
</gene>
<dbReference type="Proteomes" id="UP000236728">
    <property type="component" value="Unassembled WGS sequence"/>
</dbReference>
<keyword evidence="4" id="KW-0812">Transmembrane</keyword>
<dbReference type="InterPro" id="IPR036942">
    <property type="entry name" value="Beta-barrel_TonB_sf"/>
</dbReference>
<evidence type="ECO:0000256" key="4">
    <source>
        <dbReference type="ARBA" id="ARBA00022692"/>
    </source>
</evidence>
<dbReference type="Gene3D" id="2.60.40.1120">
    <property type="entry name" value="Carboxypeptidase-like, regulatory domain"/>
    <property type="match status" value="1"/>
</dbReference>
<comment type="subcellular location">
    <subcellularLocation>
        <location evidence="1">Cell outer membrane</location>
        <topology evidence="1">Multi-pass membrane protein</topology>
    </subcellularLocation>
</comment>
<evidence type="ECO:0000256" key="8">
    <source>
        <dbReference type="SAM" id="SignalP"/>
    </source>
</evidence>
<dbReference type="PANTHER" id="PTHR30069">
    <property type="entry name" value="TONB-DEPENDENT OUTER MEMBRANE RECEPTOR"/>
    <property type="match status" value="1"/>
</dbReference>
<keyword evidence="5 8" id="KW-0732">Signal</keyword>
<evidence type="ECO:0000313" key="12">
    <source>
        <dbReference type="Proteomes" id="UP000236728"/>
    </source>
</evidence>
<evidence type="ECO:0000256" key="6">
    <source>
        <dbReference type="ARBA" id="ARBA00023136"/>
    </source>
</evidence>
<reference evidence="11 12" key="1">
    <citation type="submission" date="2016-10" db="EMBL/GenBank/DDBJ databases">
        <authorList>
            <person name="de Groot N.N."/>
        </authorList>
    </citation>
    <scope>NUCLEOTIDE SEQUENCE [LARGE SCALE GENOMIC DNA]</scope>
    <source>
        <strain evidence="11 12">DSM 22489</strain>
    </source>
</reference>
<organism evidence="11 12">
    <name type="scientific">Bryocella elongata</name>
    <dbReference type="NCBI Taxonomy" id="863522"/>
    <lineage>
        <taxon>Bacteria</taxon>
        <taxon>Pseudomonadati</taxon>
        <taxon>Acidobacteriota</taxon>
        <taxon>Terriglobia</taxon>
        <taxon>Terriglobales</taxon>
        <taxon>Acidobacteriaceae</taxon>
        <taxon>Bryocella</taxon>
    </lineage>
</organism>
<dbReference type="InterPro" id="IPR057601">
    <property type="entry name" value="Oar-like_b-barrel"/>
</dbReference>
<dbReference type="EMBL" id="FNVA01000001">
    <property type="protein sequence ID" value="SEF73305.1"/>
    <property type="molecule type" value="Genomic_DNA"/>
</dbReference>
<dbReference type="GO" id="GO:0044718">
    <property type="term" value="P:siderophore transmembrane transport"/>
    <property type="evidence" value="ECO:0007669"/>
    <property type="project" value="TreeGrafter"/>
</dbReference>
<dbReference type="Pfam" id="PF13620">
    <property type="entry name" value="CarboxypepD_reg"/>
    <property type="match status" value="1"/>
</dbReference>
<dbReference type="SUPFAM" id="SSF56935">
    <property type="entry name" value="Porins"/>
    <property type="match status" value="1"/>
</dbReference>
<evidence type="ECO:0000256" key="1">
    <source>
        <dbReference type="ARBA" id="ARBA00004571"/>
    </source>
</evidence>
<accession>A0A1H5UDZ2</accession>
<name>A0A1H5UDZ2_9BACT</name>
<feature type="domain" description="TonB-dependent transporter Oar-like beta-barrel" evidence="10">
    <location>
        <begin position="245"/>
        <end position="1228"/>
    </location>
</feature>
<feature type="chain" id="PRO_5009286033" evidence="8">
    <location>
        <begin position="33"/>
        <end position="1235"/>
    </location>
</feature>
<sequence length="1235" mass="135632">MKKVDSTMRLRLHHRHLILLASALFSSAASHAQSGAGRVQGTVHDPAGNAVPHAAVAITSIDRGEETDVTSDGKGLFVAPPLPIGNYSIKVSSPGFATWEGHLTLRVDQVVDLEPKLTVGSDTQQITVEGDISPLVDNENQTIGSTLDYKRIQSLPENLRSVGNLIQLTTPGITGSESLFGSSQFKANGINANGFEFVQDGASLANQDYGGQSQGLPDPDTIGEVKVETSNSSAKFNRPATAVLSTKAGTNRFSGSLFETMRNNSFGIAKNRQDTFTTAPKLIRNEFGASLGGPVIIPKLYNGHDHTFFFVAFEGIEQRQASTLLTYVPTDAMRGGDFSGLVAANGNAYTIYDPATSTVAWTRTAFPNNQIPVGREAPLTKAVYAIMPHASNANNPLVQANLNQLTPKNDSGRTLTARVDHHFSDADSAFFRYTYNNSRPYAYGSSNYGPMPTNLEANVTFDPVKADSGSLTWNHVFSPRFFVESLLSDAYESDQIYTGPNPNVDYAAQFGLPSIGALGFPNIYGIGFMPYGFGRNDNTRKNSQNIAVWDENFSYVKGKHILQFGSRYRHERTWILVDQNPTPSQVNFSSLGTGLLNPTTVASAAYSAVGYTGNTNASFFLGDAQYYQVSQLQQWYHFRNQEIATYFQDDWKVTPKLTLNLGLRWEMHPALHEAQGLFGGYDFKNQAVITGPSLQTLYAEGRTSAPVVANFTSIGANFESAADAGLPMSLVYGNYHDFAPRVGFAYQLFGGKQQTVIRGGYGTYIYPPPTRNFYAETRQNPPYQATFQESYTNANQAPDGLPNYMLRAPQTVIAGYNSSSVVSLNSPTAVTRGSFGISGLDPHYPSTFVNQWNVTVEHSMPFSSAVRATYLGNHGSNLEQYWEYDDSPSSYVWFENTNGQALPTGTYANVGTKPYPTLPYGYIETQRKTGYSNDNQMQLEYQRLNKNGWGFQVFYVLSNAFRNGGNGWRDSAYEPASYFLNGAAPADSAASNRWQNYVRDLTIPQHEIRWNWLVDLPVGRNKHFFSGANRVVDEIIGGWQVSSTGHMLSQRFTPSTGYYEPTTLKLYKNTTVTNCLSGVCQANRLWFNGYIDANKINTAAGVTGVPTGYTPFNGPLIRTPADGGSKSDPNYNYYDTNTVFLTLAGSSTPTPVTYNPDIAPTRAMSVQGPFNWNMDASLFKVFPIHERIALRVNADFFNVLNIQGTNNPSTTTGLIAFTSSYWTARQLQLTARLNF</sequence>
<dbReference type="GO" id="GO:0015344">
    <property type="term" value="F:siderophore uptake transmembrane transporter activity"/>
    <property type="evidence" value="ECO:0007669"/>
    <property type="project" value="TreeGrafter"/>
</dbReference>
<evidence type="ECO:0000256" key="7">
    <source>
        <dbReference type="ARBA" id="ARBA00023237"/>
    </source>
</evidence>
<dbReference type="SUPFAM" id="SSF49464">
    <property type="entry name" value="Carboxypeptidase regulatory domain-like"/>
    <property type="match status" value="1"/>
</dbReference>
<dbReference type="AlphaFoldDB" id="A0A1H5UDZ2"/>
<evidence type="ECO:0000259" key="9">
    <source>
        <dbReference type="Pfam" id="PF07715"/>
    </source>
</evidence>
<dbReference type="Pfam" id="PF07715">
    <property type="entry name" value="Plug"/>
    <property type="match status" value="1"/>
</dbReference>
<proteinExistence type="predicted"/>
<keyword evidence="12" id="KW-1185">Reference proteome</keyword>
<keyword evidence="11" id="KW-0675">Receptor</keyword>
<keyword evidence="3" id="KW-1134">Transmembrane beta strand</keyword>
<feature type="signal peptide" evidence="8">
    <location>
        <begin position="1"/>
        <end position="32"/>
    </location>
</feature>
<dbReference type="PANTHER" id="PTHR30069:SF29">
    <property type="entry name" value="HEMOGLOBIN AND HEMOGLOBIN-HAPTOGLOBIN-BINDING PROTEIN 1-RELATED"/>
    <property type="match status" value="1"/>
</dbReference>
<dbReference type="Pfam" id="PF25183">
    <property type="entry name" value="OMP_b-brl_4"/>
    <property type="match status" value="1"/>
</dbReference>
<evidence type="ECO:0000256" key="5">
    <source>
        <dbReference type="ARBA" id="ARBA00022729"/>
    </source>
</evidence>
<evidence type="ECO:0000313" key="11">
    <source>
        <dbReference type="EMBL" id="SEF73305.1"/>
    </source>
</evidence>
<keyword evidence="7" id="KW-0998">Cell outer membrane</keyword>
<dbReference type="Gene3D" id="2.40.170.20">
    <property type="entry name" value="TonB-dependent receptor, beta-barrel domain"/>
    <property type="match status" value="1"/>
</dbReference>
<feature type="domain" description="TonB-dependent receptor plug" evidence="9">
    <location>
        <begin position="150"/>
        <end position="240"/>
    </location>
</feature>
<evidence type="ECO:0000256" key="3">
    <source>
        <dbReference type="ARBA" id="ARBA00022452"/>
    </source>
</evidence>
<dbReference type="InterPro" id="IPR008969">
    <property type="entry name" value="CarboxyPept-like_regulatory"/>
</dbReference>
<evidence type="ECO:0000259" key="10">
    <source>
        <dbReference type="Pfam" id="PF25183"/>
    </source>
</evidence>
<dbReference type="InterPro" id="IPR012910">
    <property type="entry name" value="Plug_dom"/>
</dbReference>
<evidence type="ECO:0000256" key="2">
    <source>
        <dbReference type="ARBA" id="ARBA00022448"/>
    </source>
</evidence>
<dbReference type="InterPro" id="IPR039426">
    <property type="entry name" value="TonB-dep_rcpt-like"/>
</dbReference>
<keyword evidence="6" id="KW-0472">Membrane</keyword>
<dbReference type="GO" id="GO:0009279">
    <property type="term" value="C:cell outer membrane"/>
    <property type="evidence" value="ECO:0007669"/>
    <property type="project" value="UniProtKB-SubCell"/>
</dbReference>